<proteinExistence type="predicted"/>
<dbReference type="GO" id="GO:0016887">
    <property type="term" value="F:ATP hydrolysis activity"/>
    <property type="evidence" value="ECO:0007669"/>
    <property type="project" value="InterPro"/>
</dbReference>
<keyword evidence="6" id="KW-0472">Membrane</keyword>
<dbReference type="PANTHER" id="PTHR11384:SF59">
    <property type="entry name" value="LYSOSOMAL COBALAMIN TRANSPORTER ABCD4"/>
    <property type="match status" value="1"/>
</dbReference>
<dbReference type="GO" id="GO:0005886">
    <property type="term" value="C:plasma membrane"/>
    <property type="evidence" value="ECO:0007669"/>
    <property type="project" value="TreeGrafter"/>
</dbReference>
<dbReference type="PANTHER" id="PTHR11384">
    <property type="entry name" value="ATP-BINDING CASSETTE, SUB-FAMILY D MEMBER"/>
    <property type="match status" value="1"/>
</dbReference>
<evidence type="ECO:0000256" key="5">
    <source>
        <dbReference type="ARBA" id="ARBA00022989"/>
    </source>
</evidence>
<accession>A0A2W4ZK24</accession>
<evidence type="ECO:0000256" key="4">
    <source>
        <dbReference type="ARBA" id="ARBA00022840"/>
    </source>
</evidence>
<dbReference type="PROSITE" id="PS00211">
    <property type="entry name" value="ABC_TRANSPORTER_1"/>
    <property type="match status" value="1"/>
</dbReference>
<dbReference type="PROSITE" id="PS50893">
    <property type="entry name" value="ABC_TRANSPORTER_2"/>
    <property type="match status" value="1"/>
</dbReference>
<keyword evidence="5" id="KW-1133">Transmembrane helix</keyword>
<dbReference type="InterPro" id="IPR017871">
    <property type="entry name" value="ABC_transporter-like_CS"/>
</dbReference>
<keyword evidence="1" id="KW-0813">Transport</keyword>
<comment type="caution">
    <text evidence="8">The sequence shown here is derived from an EMBL/GenBank/DDBJ whole genome shotgun (WGS) entry which is preliminary data.</text>
</comment>
<keyword evidence="3" id="KW-0547">Nucleotide-binding</keyword>
<name>A0A2W4ZK24_9BACT</name>
<evidence type="ECO:0000313" key="9">
    <source>
        <dbReference type="Proteomes" id="UP000249557"/>
    </source>
</evidence>
<feature type="domain" description="ABC transporter" evidence="7">
    <location>
        <begin position="1"/>
        <end position="212"/>
    </location>
</feature>
<evidence type="ECO:0000256" key="1">
    <source>
        <dbReference type="ARBA" id="ARBA00022448"/>
    </source>
</evidence>
<dbReference type="Gene3D" id="3.40.50.300">
    <property type="entry name" value="P-loop containing nucleotide triphosphate hydrolases"/>
    <property type="match status" value="1"/>
</dbReference>
<dbReference type="Pfam" id="PF00005">
    <property type="entry name" value="ABC_tran"/>
    <property type="match status" value="1"/>
</dbReference>
<evidence type="ECO:0000313" key="8">
    <source>
        <dbReference type="EMBL" id="PZO82680.1"/>
    </source>
</evidence>
<reference evidence="8 9" key="1">
    <citation type="submission" date="2017-08" db="EMBL/GenBank/DDBJ databases">
        <title>Infants hospitalized years apart are colonized by the same room-sourced microbial strains.</title>
        <authorList>
            <person name="Brooks B."/>
            <person name="Olm M.R."/>
            <person name="Firek B.A."/>
            <person name="Baker R."/>
            <person name="Thomas B.C."/>
            <person name="Morowitz M.J."/>
            <person name="Banfield J.F."/>
        </authorList>
    </citation>
    <scope>NUCLEOTIDE SEQUENCE [LARGE SCALE GENOMIC DNA]</scope>
    <source>
        <strain evidence="8">S2_018_000_R2_104</strain>
    </source>
</reference>
<sequence>MRPGDWAQIEAENGAGKSCFMKAVGGEYLWAYGRGTVARNEHFKTMYATQDIELQNITFRQLVTYPDREELYSDHEIQNVLGDVGLQKFMPHLDQTCKDKDGDSWDRTLSGGEKQKLVLARMLLQKPDILFLDEANSAMDVEAKGDFYRLLKEKCPDAIVIAVLHEAETPCRKNGQPYFNQRLIIEDGIMMQKRREPVMQPVPDRWPKHNVYSPHVMKQICQSPHI</sequence>
<dbReference type="InterPro" id="IPR027417">
    <property type="entry name" value="P-loop_NTPase"/>
</dbReference>
<dbReference type="InterPro" id="IPR050835">
    <property type="entry name" value="ABC_transporter_sub-D"/>
</dbReference>
<dbReference type="Proteomes" id="UP000249557">
    <property type="component" value="Unassembled WGS sequence"/>
</dbReference>
<evidence type="ECO:0000256" key="6">
    <source>
        <dbReference type="ARBA" id="ARBA00023136"/>
    </source>
</evidence>
<dbReference type="InterPro" id="IPR003439">
    <property type="entry name" value="ABC_transporter-like_ATP-bd"/>
</dbReference>
<evidence type="ECO:0000259" key="7">
    <source>
        <dbReference type="PROSITE" id="PS50893"/>
    </source>
</evidence>
<organism evidence="8 9">
    <name type="scientific">Micavibrio aeruginosavorus</name>
    <dbReference type="NCBI Taxonomy" id="349221"/>
    <lineage>
        <taxon>Bacteria</taxon>
        <taxon>Pseudomonadati</taxon>
        <taxon>Bdellovibrionota</taxon>
        <taxon>Bdellovibrionia</taxon>
        <taxon>Bdellovibrionales</taxon>
        <taxon>Pseudobdellovibrionaceae</taxon>
        <taxon>Micavibrio</taxon>
    </lineage>
</organism>
<keyword evidence="4" id="KW-0067">ATP-binding</keyword>
<protein>
    <recommendedName>
        <fullName evidence="7">ABC transporter domain-containing protein</fullName>
    </recommendedName>
</protein>
<keyword evidence="2" id="KW-0812">Transmembrane</keyword>
<dbReference type="EMBL" id="QFNK01000249">
    <property type="protein sequence ID" value="PZO82680.1"/>
    <property type="molecule type" value="Genomic_DNA"/>
</dbReference>
<dbReference type="SUPFAM" id="SSF52540">
    <property type="entry name" value="P-loop containing nucleoside triphosphate hydrolases"/>
    <property type="match status" value="1"/>
</dbReference>
<dbReference type="GO" id="GO:0005524">
    <property type="term" value="F:ATP binding"/>
    <property type="evidence" value="ECO:0007669"/>
    <property type="project" value="UniProtKB-KW"/>
</dbReference>
<evidence type="ECO:0000256" key="3">
    <source>
        <dbReference type="ARBA" id="ARBA00022741"/>
    </source>
</evidence>
<dbReference type="AlphaFoldDB" id="A0A2W4ZK24"/>
<gene>
    <name evidence="8" type="ORF">DI626_09880</name>
</gene>
<evidence type="ECO:0000256" key="2">
    <source>
        <dbReference type="ARBA" id="ARBA00022692"/>
    </source>
</evidence>